<dbReference type="PROSITE" id="PS51676">
    <property type="entry name" value="FF"/>
    <property type="match status" value="4"/>
</dbReference>
<evidence type="ECO:0000256" key="4">
    <source>
        <dbReference type="ARBA" id="ARBA00023187"/>
    </source>
</evidence>
<keyword evidence="9" id="KW-0175">Coiled coil</keyword>
<dbReference type="InterPro" id="IPR039726">
    <property type="entry name" value="Prp40-like"/>
</dbReference>
<evidence type="ECO:0000313" key="14">
    <source>
        <dbReference type="Proteomes" id="UP000243459"/>
    </source>
</evidence>
<evidence type="ECO:0000259" key="11">
    <source>
        <dbReference type="PROSITE" id="PS50020"/>
    </source>
</evidence>
<dbReference type="FunFam" id="1.10.10.440:FF:000013">
    <property type="entry name" value="pre-mRNA-processing protein 40A isoform X1"/>
    <property type="match status" value="1"/>
</dbReference>
<accession>A0A5P1F4S7</accession>
<evidence type="ECO:0000256" key="1">
    <source>
        <dbReference type="ARBA" id="ARBA00004123"/>
    </source>
</evidence>
<dbReference type="GO" id="GO:0070063">
    <property type="term" value="F:RNA polymerase binding"/>
    <property type="evidence" value="ECO:0007669"/>
    <property type="project" value="UniProtKB-ARBA"/>
</dbReference>
<feature type="region of interest" description="Disordered" evidence="10">
    <location>
        <begin position="49"/>
        <end position="119"/>
    </location>
</feature>
<dbReference type="GO" id="GO:0071004">
    <property type="term" value="C:U2-type prespliceosome"/>
    <property type="evidence" value="ECO:0007669"/>
    <property type="project" value="TreeGrafter"/>
</dbReference>
<reference evidence="14" key="1">
    <citation type="journal article" date="2017" name="Nat. Commun.">
        <title>The asparagus genome sheds light on the origin and evolution of a young Y chromosome.</title>
        <authorList>
            <person name="Harkess A."/>
            <person name="Zhou J."/>
            <person name="Xu C."/>
            <person name="Bowers J.E."/>
            <person name="Van der Hulst R."/>
            <person name="Ayyampalayam S."/>
            <person name="Mercati F."/>
            <person name="Riccardi P."/>
            <person name="McKain M.R."/>
            <person name="Kakrana A."/>
            <person name="Tang H."/>
            <person name="Ray J."/>
            <person name="Groenendijk J."/>
            <person name="Arikit S."/>
            <person name="Mathioni S.M."/>
            <person name="Nakano M."/>
            <person name="Shan H."/>
            <person name="Telgmann-Rauber A."/>
            <person name="Kanno A."/>
            <person name="Yue Z."/>
            <person name="Chen H."/>
            <person name="Li W."/>
            <person name="Chen Y."/>
            <person name="Xu X."/>
            <person name="Zhang Y."/>
            <person name="Luo S."/>
            <person name="Chen H."/>
            <person name="Gao J."/>
            <person name="Mao Z."/>
            <person name="Pires J.C."/>
            <person name="Luo M."/>
            <person name="Kudrna D."/>
            <person name="Wing R.A."/>
            <person name="Meyers B.C."/>
            <person name="Yi K."/>
            <person name="Kong H."/>
            <person name="Lavrijsen P."/>
            <person name="Sunseri F."/>
            <person name="Falavigna A."/>
            <person name="Ye Y."/>
            <person name="Leebens-Mack J.H."/>
            <person name="Chen G."/>
        </authorList>
    </citation>
    <scope>NUCLEOTIDE SEQUENCE [LARGE SCALE GENOMIC DNA]</scope>
    <source>
        <strain evidence="14">cv. DH0086</strain>
    </source>
</reference>
<evidence type="ECO:0000256" key="5">
    <source>
        <dbReference type="ARBA" id="ARBA00023242"/>
    </source>
</evidence>
<comment type="similarity">
    <text evidence="7">Belongs to the PRPF40 family.</text>
</comment>
<feature type="compositionally biased region" description="Basic and acidic residues" evidence="10">
    <location>
        <begin position="850"/>
        <end position="892"/>
    </location>
</feature>
<sequence>MASFPQPPGAQSVRPPLAGSTGPPQNYGLPMPVQFTPVGLTQQSHQFIPAPSQQFQPTQSVSSSFVGVPPPPQFAPPVQILSRSSHPGQSPVSSQTIPAPYIQSNASFSPGMQSQQNSQFQSNHLVNLGGGGMPLSSSYTFSTSYDQQPNTANAPLQYQSVPQMRASFPPAVEQAWRTSGVPVSGSLHAVQTSAGLPETNSLQSAQQSSAVAAAVSMTNVPSIATQQSSDWQEHLSSDGRRYYYNKKTKQSSWKKPVELMTPIERADASTAWNEYTSPDGRKYYYNKLTKQSKWTIPDELKIAREQVLKMGVQSIQSETGATSLGSVSLPLPALQTSSASATSNFTSITTSAIGSSPSSASLVVNSVDPPGLVASESPSTSAVPSTEVPSNSPMPNITAPINPVPVSSSTASVVVEDTMNTTADATAATTKTINENSSLSSVEKVADGKSPEDLEEAKRATPLAEKVKLVQIEDKLIVEEPLAYANKQEAKNAFKALLESTNIESDWSWEQAMRVIINDKRYGALKTLGEKKQVFNEYLGERKKQEGEERRIRQKKAREDFIKMLEESKELTSSTRWRKAEAMFESDERFNAVERAKDREDLFESYIAELQKKERAKAAEERKRNFMEYRAFLESCDFIKANSQWRKVQERLEIDERCSRLDKFDRLKIFQDYVNDLEKEEEEQQKIQKEQLRKAERKNRDDFRKLMEEHVAAGILTAKTHWRDYYAEVKDFPSYVAVSSNTSGATPKVLFEDVTEELEKQYREDKARVKDAVKMGKELLEKLREKEEKEAKKRQRLVDNFSNLLYSSKEISASSTWEDCKSLLADCQQHSSAGEESCMREIFEKHVSHLQEKANEKERKREEEKAKKEKGREDKEKRRDRKDKERDHEKERGKRRSRKDETDSENVDIGDNSSVDDKSRSRDRERKRRKHHRSEADEEKDEKEKYKKSHRHSSDHKKSRKRASESDGESQHRKHKKDREGSHRNSSYEDLEDGELGDD</sequence>
<dbReference type="PANTHER" id="PTHR11864:SF0">
    <property type="entry name" value="PRP40 PRE-MRNA PROCESSING FACTOR 40 HOMOLOG A (YEAST)"/>
    <property type="match status" value="1"/>
</dbReference>
<dbReference type="Pfam" id="PF00397">
    <property type="entry name" value="WW"/>
    <property type="match status" value="2"/>
</dbReference>
<dbReference type="PROSITE" id="PS01159">
    <property type="entry name" value="WW_DOMAIN_1"/>
    <property type="match status" value="1"/>
</dbReference>
<feature type="domain" description="FF" evidence="12">
    <location>
        <begin position="617"/>
        <end position="676"/>
    </location>
</feature>
<keyword evidence="3" id="KW-0677">Repeat</keyword>
<dbReference type="InterPro" id="IPR036517">
    <property type="entry name" value="FF_domain_sf"/>
</dbReference>
<feature type="compositionally biased region" description="Basic and acidic residues" evidence="10">
    <location>
        <begin position="962"/>
        <end position="971"/>
    </location>
</feature>
<comment type="function">
    <text evidence="6">Binds the phosphorylated C-terminal domain (CTD) of the largest subunit of RNA polymerase II and functions as a scaffold for RNA processing machineries. May be involved in pre-mRNA splicing.</text>
</comment>
<dbReference type="FunFam" id="1.10.10.440:FF:000019">
    <property type="entry name" value="Pre-mRNA-processing protein 40A"/>
    <property type="match status" value="1"/>
</dbReference>
<feature type="coiled-coil region" evidence="9">
    <location>
        <begin position="670"/>
        <end position="699"/>
    </location>
</feature>
<feature type="coiled-coil region" evidence="9">
    <location>
        <begin position="755"/>
        <end position="800"/>
    </location>
</feature>
<comment type="subcellular location">
    <subcellularLocation>
        <location evidence="1">Nucleus</location>
    </subcellularLocation>
</comment>
<dbReference type="InterPro" id="IPR002713">
    <property type="entry name" value="FF_domain"/>
</dbReference>
<dbReference type="CDD" id="cd00201">
    <property type="entry name" value="WW"/>
    <property type="match status" value="2"/>
</dbReference>
<feature type="domain" description="FF" evidence="12">
    <location>
        <begin position="487"/>
        <end position="541"/>
    </location>
</feature>
<evidence type="ECO:0000256" key="10">
    <source>
        <dbReference type="SAM" id="MobiDB-lite"/>
    </source>
</evidence>
<dbReference type="PANTHER" id="PTHR11864">
    <property type="entry name" value="PRE-MRNA-PROCESSING PROTEIN PRP40"/>
    <property type="match status" value="1"/>
</dbReference>
<dbReference type="AlphaFoldDB" id="A0A5P1F4S7"/>
<comment type="subunit">
    <text evidence="8">Interacts (via the WW domains) with the phosphorylated C-terminal domain of NRPB1 (via CTD domain).</text>
</comment>
<dbReference type="SUPFAM" id="SSF81698">
    <property type="entry name" value="FF domain"/>
    <property type="match status" value="5"/>
</dbReference>
<evidence type="ECO:0000256" key="6">
    <source>
        <dbReference type="ARBA" id="ARBA00056384"/>
    </source>
</evidence>
<evidence type="ECO:0000256" key="8">
    <source>
        <dbReference type="ARBA" id="ARBA00064817"/>
    </source>
</evidence>
<dbReference type="SUPFAM" id="SSF51045">
    <property type="entry name" value="WW domain"/>
    <property type="match status" value="2"/>
</dbReference>
<evidence type="ECO:0000256" key="2">
    <source>
        <dbReference type="ARBA" id="ARBA00022664"/>
    </source>
</evidence>
<feature type="compositionally biased region" description="Acidic residues" evidence="10">
    <location>
        <begin position="989"/>
        <end position="999"/>
    </location>
</feature>
<dbReference type="GO" id="GO:0045292">
    <property type="term" value="P:mRNA cis splicing, via spliceosome"/>
    <property type="evidence" value="ECO:0007669"/>
    <property type="project" value="InterPro"/>
</dbReference>
<proteinExistence type="inferred from homology"/>
<evidence type="ECO:0000259" key="12">
    <source>
        <dbReference type="PROSITE" id="PS51676"/>
    </source>
</evidence>
<dbReference type="SMART" id="SM00456">
    <property type="entry name" value="WW"/>
    <property type="match status" value="2"/>
</dbReference>
<dbReference type="Pfam" id="PF01846">
    <property type="entry name" value="FF"/>
    <property type="match status" value="4"/>
</dbReference>
<dbReference type="Gene3D" id="1.10.10.440">
    <property type="entry name" value="FF domain"/>
    <property type="match status" value="5"/>
</dbReference>
<dbReference type="Proteomes" id="UP000243459">
    <property type="component" value="Chromosome 4"/>
</dbReference>
<dbReference type="GO" id="GO:0003723">
    <property type="term" value="F:RNA binding"/>
    <property type="evidence" value="ECO:0007669"/>
    <property type="project" value="TreeGrafter"/>
</dbReference>
<feature type="domain" description="FF" evidence="12">
    <location>
        <begin position="694"/>
        <end position="757"/>
    </location>
</feature>
<evidence type="ECO:0000256" key="3">
    <source>
        <dbReference type="ARBA" id="ARBA00022737"/>
    </source>
</evidence>
<feature type="compositionally biased region" description="Basic and acidic residues" evidence="10">
    <location>
        <begin position="978"/>
        <end position="987"/>
    </location>
</feature>
<dbReference type="EMBL" id="CM007384">
    <property type="protein sequence ID" value="ONK72743.1"/>
    <property type="molecule type" value="Genomic_DNA"/>
</dbReference>
<gene>
    <name evidence="13" type="ORF">A4U43_C04F22710</name>
</gene>
<dbReference type="FunFam" id="1.10.10.440:FF:000022">
    <property type="entry name" value="Pre-mRNA-processing protein 40A"/>
    <property type="match status" value="1"/>
</dbReference>
<dbReference type="FunFam" id="1.10.10.440:FF:000026">
    <property type="entry name" value="Pre-mRNA-processing protein 40A"/>
    <property type="match status" value="1"/>
</dbReference>
<dbReference type="Gene3D" id="2.20.70.10">
    <property type="match status" value="2"/>
</dbReference>
<feature type="region of interest" description="Disordered" evidence="10">
    <location>
        <begin position="850"/>
        <end position="999"/>
    </location>
</feature>
<dbReference type="SMART" id="SM00441">
    <property type="entry name" value="FF"/>
    <property type="match status" value="5"/>
</dbReference>
<feature type="domain" description="WW" evidence="11">
    <location>
        <begin position="225"/>
        <end position="258"/>
    </location>
</feature>
<feature type="compositionally biased region" description="Polar residues" evidence="10">
    <location>
        <begin position="376"/>
        <end position="395"/>
    </location>
</feature>
<dbReference type="InterPro" id="IPR036020">
    <property type="entry name" value="WW_dom_sf"/>
</dbReference>
<feature type="region of interest" description="Disordered" evidence="10">
    <location>
        <begin position="1"/>
        <end position="35"/>
    </location>
</feature>
<dbReference type="Gramene" id="ONK72743">
    <property type="protein sequence ID" value="ONK72743"/>
    <property type="gene ID" value="A4U43_C04F22710"/>
</dbReference>
<protein>
    <recommendedName>
        <fullName evidence="15">Pre-mRNA-processing protein 40A</fullName>
    </recommendedName>
</protein>
<keyword evidence="5" id="KW-0539">Nucleus</keyword>
<dbReference type="InterPro" id="IPR001202">
    <property type="entry name" value="WW_dom"/>
</dbReference>
<dbReference type="OMA" id="RDEIFQD"/>
<feature type="domain" description="FF" evidence="12">
    <location>
        <begin position="554"/>
        <end position="609"/>
    </location>
</feature>
<keyword evidence="2" id="KW-0507">mRNA processing</keyword>
<dbReference type="FunFam" id="1.10.10.440:FF:000024">
    <property type="entry name" value="Pre-mRNA-processing protein 40A"/>
    <property type="match status" value="1"/>
</dbReference>
<organism evidence="13 14">
    <name type="scientific">Asparagus officinalis</name>
    <name type="common">Garden asparagus</name>
    <dbReference type="NCBI Taxonomy" id="4686"/>
    <lineage>
        <taxon>Eukaryota</taxon>
        <taxon>Viridiplantae</taxon>
        <taxon>Streptophyta</taxon>
        <taxon>Embryophyta</taxon>
        <taxon>Tracheophyta</taxon>
        <taxon>Spermatophyta</taxon>
        <taxon>Magnoliopsida</taxon>
        <taxon>Liliopsida</taxon>
        <taxon>Asparagales</taxon>
        <taxon>Asparagaceae</taxon>
        <taxon>Asparagoideae</taxon>
        <taxon>Asparagus</taxon>
    </lineage>
</organism>
<feature type="compositionally biased region" description="Polar residues" evidence="10">
    <location>
        <begin position="49"/>
        <end position="59"/>
    </location>
</feature>
<evidence type="ECO:0000256" key="7">
    <source>
        <dbReference type="ARBA" id="ARBA00061317"/>
    </source>
</evidence>
<feature type="compositionally biased region" description="Basic residues" evidence="10">
    <location>
        <begin position="946"/>
        <end position="961"/>
    </location>
</feature>
<feature type="compositionally biased region" description="Polar residues" evidence="10">
    <location>
        <begin position="81"/>
        <end position="112"/>
    </location>
</feature>
<feature type="domain" description="WW" evidence="11">
    <location>
        <begin position="266"/>
        <end position="299"/>
    </location>
</feature>
<keyword evidence="14" id="KW-1185">Reference proteome</keyword>
<dbReference type="GO" id="GO:0005685">
    <property type="term" value="C:U1 snRNP"/>
    <property type="evidence" value="ECO:0007669"/>
    <property type="project" value="TreeGrafter"/>
</dbReference>
<keyword evidence="4" id="KW-0508">mRNA splicing</keyword>
<dbReference type="PROSITE" id="PS50020">
    <property type="entry name" value="WW_DOMAIN_2"/>
    <property type="match status" value="2"/>
</dbReference>
<feature type="compositionally biased region" description="Basic and acidic residues" evidence="10">
    <location>
        <begin position="915"/>
        <end position="924"/>
    </location>
</feature>
<evidence type="ECO:0000313" key="13">
    <source>
        <dbReference type="EMBL" id="ONK72743.1"/>
    </source>
</evidence>
<feature type="region of interest" description="Disordered" evidence="10">
    <location>
        <begin position="372"/>
        <end position="403"/>
    </location>
</feature>
<name>A0A5P1F4S7_ASPOF</name>
<evidence type="ECO:0008006" key="15">
    <source>
        <dbReference type="Google" id="ProtNLM"/>
    </source>
</evidence>
<evidence type="ECO:0000256" key="9">
    <source>
        <dbReference type="SAM" id="Coils"/>
    </source>
</evidence>